<reference evidence="2 3" key="1">
    <citation type="journal article" date="2018" name="Plant J.">
        <title>Genome sequences of Chlorella sorokiniana UTEX 1602 and Micractinium conductrix SAG 241.80: implications to maltose excretion by a green alga.</title>
        <authorList>
            <person name="Arriola M.B."/>
            <person name="Velmurugan N."/>
            <person name="Zhang Y."/>
            <person name="Plunkett M.H."/>
            <person name="Hondzo H."/>
            <person name="Barney B.M."/>
        </authorList>
    </citation>
    <scope>NUCLEOTIDE SEQUENCE [LARGE SCALE GENOMIC DNA]</scope>
    <source>
        <strain evidence="3">UTEX 1602</strain>
    </source>
</reference>
<protein>
    <submittedName>
        <fullName evidence="2">Homeobox HMX2 isoform B</fullName>
    </submittedName>
</protein>
<keyword evidence="3" id="KW-1185">Reference proteome</keyword>
<keyword evidence="2" id="KW-0238">DNA-binding</keyword>
<evidence type="ECO:0000313" key="2">
    <source>
        <dbReference type="EMBL" id="PRW20505.1"/>
    </source>
</evidence>
<sequence>MPAEEGKPGQFKASKSAAELAYGDVAAAGGKHLETYWFRGSGGLRPEGHDYSEEGERLHELEEHQKGGAVRRVMGTAGSAIASAAAAVTPARFKASKSAAELAMGDSEGYTEPGLAEHKDHPAKHLGTYWHRGSAGLRPEGHDFKEEEERLHELEEHQQAGSGGVVERMQGAAAIATQTAKEYVQSAKEMLGLASEK</sequence>
<comment type="caution">
    <text evidence="2">The sequence shown here is derived from an EMBL/GenBank/DDBJ whole genome shotgun (WGS) entry which is preliminary data.</text>
</comment>
<gene>
    <name evidence="2" type="ORF">C2E21_9008</name>
</gene>
<feature type="region of interest" description="Disordered" evidence="1">
    <location>
        <begin position="136"/>
        <end position="165"/>
    </location>
</feature>
<dbReference type="AlphaFoldDB" id="A0A2P6TCZ0"/>
<dbReference type="OrthoDB" id="10408651at2759"/>
<evidence type="ECO:0000256" key="1">
    <source>
        <dbReference type="SAM" id="MobiDB-lite"/>
    </source>
</evidence>
<feature type="compositionally biased region" description="Basic and acidic residues" evidence="1">
    <location>
        <begin position="139"/>
        <end position="158"/>
    </location>
</feature>
<proteinExistence type="predicted"/>
<keyword evidence="2" id="KW-0371">Homeobox</keyword>
<evidence type="ECO:0000313" key="3">
    <source>
        <dbReference type="Proteomes" id="UP000239899"/>
    </source>
</evidence>
<organism evidence="2 3">
    <name type="scientific">Chlorella sorokiniana</name>
    <name type="common">Freshwater green alga</name>
    <dbReference type="NCBI Taxonomy" id="3076"/>
    <lineage>
        <taxon>Eukaryota</taxon>
        <taxon>Viridiplantae</taxon>
        <taxon>Chlorophyta</taxon>
        <taxon>core chlorophytes</taxon>
        <taxon>Trebouxiophyceae</taxon>
        <taxon>Chlorellales</taxon>
        <taxon>Chlorellaceae</taxon>
        <taxon>Chlorella clade</taxon>
        <taxon>Chlorella</taxon>
    </lineage>
</organism>
<name>A0A2P6TCZ0_CHLSO</name>
<dbReference type="GO" id="GO:0003677">
    <property type="term" value="F:DNA binding"/>
    <property type="evidence" value="ECO:0007669"/>
    <property type="project" value="UniProtKB-KW"/>
</dbReference>
<dbReference type="EMBL" id="LHPG02000023">
    <property type="protein sequence ID" value="PRW20505.1"/>
    <property type="molecule type" value="Genomic_DNA"/>
</dbReference>
<accession>A0A2P6TCZ0</accession>
<dbReference type="Proteomes" id="UP000239899">
    <property type="component" value="Unassembled WGS sequence"/>
</dbReference>